<sequence length="143" mass="15570">MDASVTFRDYRDRDRPACMGLFDANCPAFFAPNEREDYAGFLRRCLPGYRVCERAGRVVGAWGRFGGDLNWILLDPSAQGLGIGSAIMDEVVGAARAAGLDTLRIAASHRSAPFFARFGAQAVAETVDGWGPGMHRIDMRLAL</sequence>
<protein>
    <submittedName>
        <fullName evidence="2">Acetyltransferase, GNAT family protein</fullName>
    </submittedName>
    <submittedName>
        <fullName evidence="3">GNAT family N-acetyltransferase</fullName>
    </submittedName>
</protein>
<evidence type="ECO:0000313" key="4">
    <source>
        <dbReference type="Proteomes" id="UP000249447"/>
    </source>
</evidence>
<dbReference type="GO" id="GO:0016747">
    <property type="term" value="F:acyltransferase activity, transferring groups other than amino-acyl groups"/>
    <property type="evidence" value="ECO:0007669"/>
    <property type="project" value="InterPro"/>
</dbReference>
<name>A0A2U9T0P9_9GAMM</name>
<dbReference type="PROSITE" id="PS51186">
    <property type="entry name" value="GNAT"/>
    <property type="match status" value="1"/>
</dbReference>
<evidence type="ECO:0000313" key="2">
    <source>
        <dbReference type="EMBL" id="AWV05911.1"/>
    </source>
</evidence>
<reference evidence="2 4" key="1">
    <citation type="submission" date="2018-05" db="EMBL/GenBank/DDBJ databases">
        <title>The complete genome of Lysobacter maris HZ9B, a marine bacterium antagonistic against terrestrial plant pathogens.</title>
        <authorList>
            <person name="Zhang X.-Q."/>
        </authorList>
    </citation>
    <scope>NUCLEOTIDE SEQUENCE [LARGE SCALE GENOMIC DNA]</scope>
    <source>
        <strain evidence="2 4">HZ9B</strain>
    </source>
</reference>
<keyword evidence="4" id="KW-1185">Reference proteome</keyword>
<proteinExistence type="predicted"/>
<dbReference type="Gene3D" id="3.40.630.30">
    <property type="match status" value="1"/>
</dbReference>
<evidence type="ECO:0000313" key="5">
    <source>
        <dbReference type="Proteomes" id="UP000320431"/>
    </source>
</evidence>
<gene>
    <name evidence="2" type="ORF">C9I47_0185</name>
    <name evidence="3" type="ORF">FKV24_010370</name>
</gene>
<dbReference type="Proteomes" id="UP000249447">
    <property type="component" value="Chromosome"/>
</dbReference>
<dbReference type="InterPro" id="IPR000182">
    <property type="entry name" value="GNAT_dom"/>
</dbReference>
<dbReference type="Proteomes" id="UP000320431">
    <property type="component" value="Unassembled WGS sequence"/>
</dbReference>
<dbReference type="AlphaFoldDB" id="A0A2U9T0P9"/>
<dbReference type="OrthoDB" id="2380306at2"/>
<dbReference type="EMBL" id="CP029843">
    <property type="protein sequence ID" value="AWV05911.1"/>
    <property type="molecule type" value="Genomic_DNA"/>
</dbReference>
<evidence type="ECO:0000313" key="3">
    <source>
        <dbReference type="EMBL" id="KAB8186993.1"/>
    </source>
</evidence>
<dbReference type="RefSeq" id="WP_111265101.1">
    <property type="nucleotide sequence ID" value="NZ_CP029843.1"/>
</dbReference>
<feature type="domain" description="N-acetyltransferase" evidence="1">
    <location>
        <begin position="5"/>
        <end position="143"/>
    </location>
</feature>
<organism evidence="2 4">
    <name type="scientific">Marilutibacter maris</name>
    <dbReference type="NCBI Taxonomy" id="1605891"/>
    <lineage>
        <taxon>Bacteria</taxon>
        <taxon>Pseudomonadati</taxon>
        <taxon>Pseudomonadota</taxon>
        <taxon>Gammaproteobacteria</taxon>
        <taxon>Lysobacterales</taxon>
        <taxon>Lysobacteraceae</taxon>
        <taxon>Marilutibacter</taxon>
    </lineage>
</organism>
<reference evidence="3 5" key="2">
    <citation type="submission" date="2019-10" db="EMBL/GenBank/DDBJ databases">
        <title>Lysobacter alkalisoli sp. nov., isolated from saline-alkaline soil.</title>
        <authorList>
            <person name="Sun J.-Q."/>
        </authorList>
    </citation>
    <scope>NUCLEOTIDE SEQUENCE [LARGE SCALE GENOMIC DNA]</scope>
    <source>
        <strain evidence="3 5">KCTC 42381</strain>
    </source>
</reference>
<dbReference type="InterPro" id="IPR016181">
    <property type="entry name" value="Acyl_CoA_acyltransferase"/>
</dbReference>
<dbReference type="KEGG" id="lmb:C9I47_0185"/>
<dbReference type="CDD" id="cd04301">
    <property type="entry name" value="NAT_SF"/>
    <property type="match status" value="1"/>
</dbReference>
<dbReference type="EMBL" id="VICD02000171">
    <property type="protein sequence ID" value="KAB8186993.1"/>
    <property type="molecule type" value="Genomic_DNA"/>
</dbReference>
<keyword evidence="2" id="KW-0808">Transferase</keyword>
<dbReference type="Pfam" id="PF00583">
    <property type="entry name" value="Acetyltransf_1"/>
    <property type="match status" value="1"/>
</dbReference>
<dbReference type="SUPFAM" id="SSF55729">
    <property type="entry name" value="Acyl-CoA N-acyltransferases (Nat)"/>
    <property type="match status" value="1"/>
</dbReference>
<accession>A0A2U9T0P9</accession>
<evidence type="ECO:0000259" key="1">
    <source>
        <dbReference type="PROSITE" id="PS51186"/>
    </source>
</evidence>